<keyword evidence="2" id="KW-0132">Cell division</keyword>
<protein>
    <submittedName>
        <fullName evidence="2">Cell division protein</fullName>
    </submittedName>
</protein>
<feature type="compositionally biased region" description="Low complexity" evidence="1">
    <location>
        <begin position="32"/>
        <end position="44"/>
    </location>
</feature>
<dbReference type="AlphaFoldDB" id="A0A377ZZZ8"/>
<evidence type="ECO:0000313" key="2">
    <source>
        <dbReference type="EMBL" id="STU91783.1"/>
    </source>
</evidence>
<evidence type="ECO:0000256" key="1">
    <source>
        <dbReference type="SAM" id="MobiDB-lite"/>
    </source>
</evidence>
<dbReference type="EMBL" id="UGLW01000003">
    <property type="protein sequence ID" value="STU91783.1"/>
    <property type="molecule type" value="Genomic_DNA"/>
</dbReference>
<dbReference type="Proteomes" id="UP000254487">
    <property type="component" value="Unassembled WGS sequence"/>
</dbReference>
<gene>
    <name evidence="2" type="primary">ftsK_4</name>
    <name evidence="2" type="ORF">NCTC10313_04565</name>
</gene>
<evidence type="ECO:0000313" key="3">
    <source>
        <dbReference type="Proteomes" id="UP000254487"/>
    </source>
</evidence>
<feature type="compositionally biased region" description="Low complexity" evidence="1">
    <location>
        <begin position="111"/>
        <end position="130"/>
    </location>
</feature>
<accession>A0A377ZZZ8</accession>
<proteinExistence type="predicted"/>
<feature type="region of interest" description="Disordered" evidence="1">
    <location>
        <begin position="1"/>
        <end position="143"/>
    </location>
</feature>
<keyword evidence="2" id="KW-0131">Cell cycle</keyword>
<feature type="compositionally biased region" description="Low complexity" evidence="1">
    <location>
        <begin position="53"/>
        <end position="91"/>
    </location>
</feature>
<reference evidence="2 3" key="1">
    <citation type="submission" date="2018-06" db="EMBL/GenBank/DDBJ databases">
        <authorList>
            <consortium name="Pathogen Informatics"/>
            <person name="Doyle S."/>
        </authorList>
    </citation>
    <scope>NUCLEOTIDE SEQUENCE [LARGE SCALE GENOMIC DNA]</scope>
    <source>
        <strain evidence="2 3">NCTC10313</strain>
    </source>
</reference>
<name>A0A377ZZZ8_KLEPO</name>
<sequence>MLFSGASAVRPGDFDPYDPLLNGHSIAEPVSAAAAATAAPQAWAESPVGHHGAAPAYQPEASYPPQQAYQPEPAPFQQAAYQPPAGQTAPQSYQPEPAPYQQPVYDPRAGQPAPQAYQPEPAAYQPQSASVPPPEPEPEVVQEEVKRPPLYYFEEVEEKWARERELLASWYQPIPEPESPIATKPLTPADHCVQTASGDNRSLCGSGWGASGYRRQRRRGGSNLVHCGIRCGYAIVQPGVQRPTGSGERGHRVQNYRGPIACVFLRVGNWPPTASSYRRSGRRNSARGRRSAIRIMMMSCSRMRKRMLWSRMNWLASSPPPSSSATVIAGKTITRLMTMRPTPRRKRSWRVSLPLPSSSGTLRAAAGRQPVLAGRL</sequence>
<organism evidence="2 3">
    <name type="scientific">Klebsiella pneumoniae subsp. ozaenae</name>
    <dbReference type="NCBI Taxonomy" id="574"/>
    <lineage>
        <taxon>Bacteria</taxon>
        <taxon>Pseudomonadati</taxon>
        <taxon>Pseudomonadota</taxon>
        <taxon>Gammaproteobacteria</taxon>
        <taxon>Enterobacterales</taxon>
        <taxon>Enterobacteriaceae</taxon>
        <taxon>Klebsiella/Raoultella group</taxon>
        <taxon>Klebsiella</taxon>
        <taxon>Klebsiella pneumoniae complex</taxon>
    </lineage>
</organism>
<dbReference type="GO" id="GO:0051301">
    <property type="term" value="P:cell division"/>
    <property type="evidence" value="ECO:0007669"/>
    <property type="project" value="UniProtKB-KW"/>
</dbReference>